<sequence>LELMEEVSTLKSNHIKSNMHMGETIRELEQRAETAEKELAALREQKPRGWLTWHAIPPTMQDPLPCGEYLEFHDDKQERTNDDGSEAWPVFDAAMPALVAVPGKKERLENLVCTAEIYLQGKVDGFNEAVDEVLRLNSGSKSE</sequence>
<dbReference type="Proteomes" id="UP000190667">
    <property type="component" value="Unassembled WGS sequence"/>
</dbReference>
<evidence type="ECO:0000313" key="2">
    <source>
        <dbReference type="EMBL" id="OON35555.1"/>
    </source>
</evidence>
<comment type="caution">
    <text evidence="2">The sequence shown here is derived from an EMBL/GenBank/DDBJ whole genome shotgun (WGS) entry which is preliminary data.</text>
</comment>
<feature type="coiled-coil region" evidence="1">
    <location>
        <begin position="18"/>
        <end position="45"/>
    </location>
</feature>
<protein>
    <submittedName>
        <fullName evidence="2">Uncharacterized protein</fullName>
    </submittedName>
</protein>
<name>A0A1S8Y9H0_9GAMM</name>
<dbReference type="EMBL" id="MRUL01000029">
    <property type="protein sequence ID" value="OON35555.1"/>
    <property type="molecule type" value="Genomic_DNA"/>
</dbReference>
<keyword evidence="1" id="KW-0175">Coiled coil</keyword>
<accession>A0A1S8Y9H0</accession>
<dbReference type="AlphaFoldDB" id="A0A1S8Y9H0"/>
<evidence type="ECO:0000256" key="1">
    <source>
        <dbReference type="SAM" id="Coils"/>
    </source>
</evidence>
<proteinExistence type="predicted"/>
<feature type="non-terminal residue" evidence="2">
    <location>
        <position position="1"/>
    </location>
</feature>
<keyword evidence="3" id="KW-1185">Reference proteome</keyword>
<gene>
    <name evidence="2" type="ORF">BTJ39_22485</name>
</gene>
<evidence type="ECO:0000313" key="3">
    <source>
        <dbReference type="Proteomes" id="UP000190667"/>
    </source>
</evidence>
<organism evidence="2 3">
    <name type="scientific">Izhakiella australiensis</name>
    <dbReference type="NCBI Taxonomy" id="1926881"/>
    <lineage>
        <taxon>Bacteria</taxon>
        <taxon>Pseudomonadati</taxon>
        <taxon>Pseudomonadota</taxon>
        <taxon>Gammaproteobacteria</taxon>
        <taxon>Enterobacterales</taxon>
        <taxon>Erwiniaceae</taxon>
        <taxon>Izhakiella</taxon>
    </lineage>
</organism>
<reference evidence="2 3" key="1">
    <citation type="submission" date="2016-12" db="EMBL/GenBank/DDBJ databases">
        <title>Izhakiella australiana sp. nov. of genus Izhakiella isolated from Australian desert.</title>
        <authorList>
            <person name="Ji M."/>
        </authorList>
    </citation>
    <scope>NUCLEOTIDE SEQUENCE [LARGE SCALE GENOMIC DNA]</scope>
    <source>
        <strain evidence="2 3">D4N98</strain>
    </source>
</reference>
<dbReference type="STRING" id="1926881.BTJ39_22485"/>